<evidence type="ECO:0000256" key="8">
    <source>
        <dbReference type="ARBA" id="ARBA00022989"/>
    </source>
</evidence>
<dbReference type="AlphaFoldDB" id="A0A226EIH9"/>
<feature type="transmembrane region" description="Helical" evidence="12">
    <location>
        <begin position="309"/>
        <end position="326"/>
    </location>
</feature>
<proteinExistence type="inferred from homology"/>
<keyword evidence="8 12" id="KW-1133">Transmembrane helix</keyword>
<evidence type="ECO:0000256" key="5">
    <source>
        <dbReference type="ARBA" id="ARBA00022679"/>
    </source>
</evidence>
<feature type="compositionally biased region" description="Low complexity" evidence="13">
    <location>
        <begin position="1"/>
        <end position="16"/>
    </location>
</feature>
<keyword evidence="6 12" id="KW-0812">Transmembrane</keyword>
<evidence type="ECO:0000256" key="11">
    <source>
        <dbReference type="ARBA" id="ARBA00023264"/>
    </source>
</evidence>
<feature type="transmembrane region" description="Helical" evidence="12">
    <location>
        <begin position="244"/>
        <end position="263"/>
    </location>
</feature>
<dbReference type="PANTHER" id="PTHR15362:SF15">
    <property type="entry name" value="PHOSPHATIDYLSERINE SYNTHASE 1"/>
    <property type="match status" value="1"/>
</dbReference>
<feature type="transmembrane region" description="Helical" evidence="12">
    <location>
        <begin position="380"/>
        <end position="398"/>
    </location>
</feature>
<evidence type="ECO:0000313" key="14">
    <source>
        <dbReference type="EMBL" id="OXA56917.1"/>
    </source>
</evidence>
<keyword evidence="5 12" id="KW-0808">Transferase</keyword>
<keyword evidence="15" id="KW-1185">Reference proteome</keyword>
<feature type="transmembrane region" description="Helical" evidence="12">
    <location>
        <begin position="127"/>
        <end position="147"/>
    </location>
</feature>
<keyword evidence="9 12" id="KW-0443">Lipid metabolism</keyword>
<comment type="function">
    <text evidence="12">Catalyzes a base-exchange reaction in which the polar head group of phosphatidylethanolamine (PE) is replaced by L-serine.</text>
</comment>
<keyword evidence="7 12" id="KW-0256">Endoplasmic reticulum</keyword>
<accession>A0A226EIH9</accession>
<feature type="transmembrane region" description="Helical" evidence="12">
    <location>
        <begin position="65"/>
        <end position="85"/>
    </location>
</feature>
<evidence type="ECO:0000256" key="3">
    <source>
        <dbReference type="ARBA" id="ARBA00005189"/>
    </source>
</evidence>
<dbReference type="EC" id="2.7.8.29" evidence="12"/>
<evidence type="ECO:0000256" key="7">
    <source>
        <dbReference type="ARBA" id="ARBA00022824"/>
    </source>
</evidence>
<dbReference type="OMA" id="LPNFWEC"/>
<dbReference type="PANTHER" id="PTHR15362">
    <property type="entry name" value="PHOSPHATIDYLINOSITOL SYNTHASE"/>
    <property type="match status" value="1"/>
</dbReference>
<gene>
    <name evidence="14" type="ORF">Fcan01_08045</name>
</gene>
<dbReference type="STRING" id="158441.A0A226EIH9"/>
<evidence type="ECO:0000256" key="13">
    <source>
        <dbReference type="SAM" id="MobiDB-lite"/>
    </source>
</evidence>
<dbReference type="Proteomes" id="UP000198287">
    <property type="component" value="Unassembled WGS sequence"/>
</dbReference>
<name>A0A226EIH9_FOLCA</name>
<dbReference type="Pfam" id="PF03034">
    <property type="entry name" value="PSS"/>
    <property type="match status" value="1"/>
</dbReference>
<protein>
    <recommendedName>
        <fullName evidence="12">Phosphatidylserine synthase</fullName>
        <ecNumber evidence="12">2.7.8.29</ecNumber>
    </recommendedName>
    <alternativeName>
        <fullName evidence="12">Serine-exchange enzyme</fullName>
    </alternativeName>
</protein>
<dbReference type="EMBL" id="LNIX01000003">
    <property type="protein sequence ID" value="OXA56917.1"/>
    <property type="molecule type" value="Genomic_DNA"/>
</dbReference>
<comment type="pathway">
    <text evidence="2 12">Phospholipid metabolism; phosphatidylserine biosynthesis.</text>
</comment>
<evidence type="ECO:0000256" key="9">
    <source>
        <dbReference type="ARBA" id="ARBA00023098"/>
    </source>
</evidence>
<comment type="catalytic activity">
    <reaction evidence="12">
        <text>a 1,2-diacyl-sn-glycero-3-phosphoethanolamine + L-serine = a 1,2-diacyl-sn-glycero-3-phospho-L-serine + ethanolamine</text>
        <dbReference type="Rhea" id="RHEA:27606"/>
        <dbReference type="ChEBI" id="CHEBI:33384"/>
        <dbReference type="ChEBI" id="CHEBI:57262"/>
        <dbReference type="ChEBI" id="CHEBI:57603"/>
        <dbReference type="ChEBI" id="CHEBI:64612"/>
        <dbReference type="EC" id="2.7.8.29"/>
    </reaction>
</comment>
<feature type="transmembrane region" description="Helical" evidence="12">
    <location>
        <begin position="346"/>
        <end position="368"/>
    </location>
</feature>
<dbReference type="GO" id="GO:0006659">
    <property type="term" value="P:phosphatidylserine biosynthetic process"/>
    <property type="evidence" value="ECO:0007669"/>
    <property type="project" value="UniProtKB-UniRule"/>
</dbReference>
<dbReference type="GO" id="GO:0005789">
    <property type="term" value="C:endoplasmic reticulum membrane"/>
    <property type="evidence" value="ECO:0007669"/>
    <property type="project" value="UniProtKB-SubCell"/>
</dbReference>
<feature type="region of interest" description="Disordered" evidence="13">
    <location>
        <begin position="1"/>
        <end position="36"/>
    </location>
</feature>
<evidence type="ECO:0000256" key="10">
    <source>
        <dbReference type="ARBA" id="ARBA00023136"/>
    </source>
</evidence>
<keyword evidence="10 12" id="KW-0472">Membrane</keyword>
<evidence type="ECO:0000256" key="12">
    <source>
        <dbReference type="RuleBase" id="RU368094"/>
    </source>
</evidence>
<keyword evidence="11 12" id="KW-1208">Phospholipid metabolism</keyword>
<keyword evidence="12" id="KW-0594">Phospholipid biosynthesis</keyword>
<evidence type="ECO:0000256" key="6">
    <source>
        <dbReference type="ARBA" id="ARBA00022692"/>
    </source>
</evidence>
<comment type="subcellular location">
    <subcellularLocation>
        <location evidence="1 12">Endoplasmic reticulum membrane</location>
        <topology evidence="1 12">Multi-pass membrane protein</topology>
    </subcellularLocation>
</comment>
<dbReference type="OrthoDB" id="10265393at2759"/>
<feature type="transmembrane region" description="Helical" evidence="12">
    <location>
        <begin position="212"/>
        <end position="232"/>
    </location>
</feature>
<reference evidence="14 15" key="1">
    <citation type="submission" date="2015-12" db="EMBL/GenBank/DDBJ databases">
        <title>The genome of Folsomia candida.</title>
        <authorList>
            <person name="Faddeeva A."/>
            <person name="Derks M.F."/>
            <person name="Anvar Y."/>
            <person name="Smit S."/>
            <person name="Van Straalen N."/>
            <person name="Roelofs D."/>
        </authorList>
    </citation>
    <scope>NUCLEOTIDE SEQUENCE [LARGE SCALE GENOMIC DNA]</scope>
    <source>
        <strain evidence="14 15">VU population</strain>
        <tissue evidence="14">Whole body</tissue>
    </source>
</reference>
<feature type="transmembrane region" description="Helical" evidence="12">
    <location>
        <begin position="410"/>
        <end position="430"/>
    </location>
</feature>
<comment type="similarity">
    <text evidence="4 12">Belongs to the phosphatidyl serine synthase family.</text>
</comment>
<keyword evidence="12" id="KW-0444">Lipid biosynthesis</keyword>
<evidence type="ECO:0000256" key="2">
    <source>
        <dbReference type="ARBA" id="ARBA00004916"/>
    </source>
</evidence>
<evidence type="ECO:0000313" key="15">
    <source>
        <dbReference type="Proteomes" id="UP000198287"/>
    </source>
</evidence>
<organism evidence="14 15">
    <name type="scientific">Folsomia candida</name>
    <name type="common">Springtail</name>
    <dbReference type="NCBI Taxonomy" id="158441"/>
    <lineage>
        <taxon>Eukaryota</taxon>
        <taxon>Metazoa</taxon>
        <taxon>Ecdysozoa</taxon>
        <taxon>Arthropoda</taxon>
        <taxon>Hexapoda</taxon>
        <taxon>Collembola</taxon>
        <taxon>Entomobryomorpha</taxon>
        <taxon>Isotomoidea</taxon>
        <taxon>Isotomidae</taxon>
        <taxon>Proisotominae</taxon>
        <taxon>Folsomia</taxon>
    </lineage>
</organism>
<feature type="transmembrane region" description="Helical" evidence="12">
    <location>
        <begin position="97"/>
        <end position="115"/>
    </location>
</feature>
<sequence>MASSSSPCSANCSSESLNKRPFNVQDSQDQDDFSQTDPYLDSRSGPDFVYINEKPVDDVSLTFFYQPRTLTTLCLVILVFVQVAFQRDESNIQNNISSGLTCVVFFFMILSVLAFPNGPFTRPHPAFWRMVFGLSVLYLLALVFILFQNYETVKEIFYWVDPELRNFSINTEKEYGVNCSEITVERLWSHVDIFAFAHFTGWIMKALLLRHVGILWTISVTWEITEIAFAHLLPNFVECWYDSIFLDIFICNGLGIWVGMKLCKLLEMREYKFESIKTIQGTTKKLKRAVLQFTPESWMPVRWLDPCCSYMRFLAVLELVIFWQVAELNTFFIKHIFETPPAHNIVLLRLALLSLIVAPSLRQYYVFCTDARCKRVGTQCWVLGAITATEAIICAKFGRSLLGQAQIQNIILWLLIQLVLSIACVTICVLRERRAQLHQKKVKLS</sequence>
<evidence type="ECO:0000256" key="4">
    <source>
        <dbReference type="ARBA" id="ARBA00008671"/>
    </source>
</evidence>
<dbReference type="InterPro" id="IPR004277">
    <property type="entry name" value="PSS"/>
</dbReference>
<comment type="caution">
    <text evidence="14">The sequence shown here is derived from an EMBL/GenBank/DDBJ whole genome shotgun (WGS) entry which is preliminary data.</text>
</comment>
<dbReference type="GO" id="GO:0106245">
    <property type="term" value="F:L-serine-phosphatidylethanolamine phosphatidyltransferase activity"/>
    <property type="evidence" value="ECO:0007669"/>
    <property type="project" value="UniProtKB-UniRule"/>
</dbReference>
<comment type="pathway">
    <text evidence="3">Lipid metabolism.</text>
</comment>
<evidence type="ECO:0000256" key="1">
    <source>
        <dbReference type="ARBA" id="ARBA00004477"/>
    </source>
</evidence>
<dbReference type="UniPathway" id="UPA00948"/>